<protein>
    <submittedName>
        <fullName evidence="1">Uncharacterized protein</fullName>
    </submittedName>
</protein>
<organism evidence="1 2">
    <name type="scientific">Molossus molossus</name>
    <name type="common">Pallas' mastiff bat</name>
    <name type="synonym">Vespertilio molossus</name>
    <dbReference type="NCBI Taxonomy" id="27622"/>
    <lineage>
        <taxon>Eukaryota</taxon>
        <taxon>Metazoa</taxon>
        <taxon>Chordata</taxon>
        <taxon>Craniata</taxon>
        <taxon>Vertebrata</taxon>
        <taxon>Euteleostomi</taxon>
        <taxon>Mammalia</taxon>
        <taxon>Eutheria</taxon>
        <taxon>Laurasiatheria</taxon>
        <taxon>Chiroptera</taxon>
        <taxon>Yangochiroptera</taxon>
        <taxon>Molossidae</taxon>
        <taxon>Molossus</taxon>
    </lineage>
</organism>
<accession>A0A7J8J7R1</accession>
<dbReference type="Proteomes" id="UP000550707">
    <property type="component" value="Unassembled WGS sequence"/>
</dbReference>
<dbReference type="EMBL" id="JACASF010000002">
    <property type="protein sequence ID" value="KAF6492449.1"/>
    <property type="molecule type" value="Genomic_DNA"/>
</dbReference>
<gene>
    <name evidence="1" type="ORF">HJG59_009652</name>
</gene>
<dbReference type="InterPro" id="IPR036691">
    <property type="entry name" value="Endo/exonu/phosph_ase_sf"/>
</dbReference>
<evidence type="ECO:0000313" key="1">
    <source>
        <dbReference type="EMBL" id="KAF6492449.1"/>
    </source>
</evidence>
<dbReference type="InParanoid" id="A0A7J8J7R1"/>
<proteinExistence type="predicted"/>
<evidence type="ECO:0000313" key="2">
    <source>
        <dbReference type="Proteomes" id="UP000550707"/>
    </source>
</evidence>
<dbReference type="Gene3D" id="3.60.10.10">
    <property type="entry name" value="Endonuclease/exonuclease/phosphatase"/>
    <property type="match status" value="1"/>
</dbReference>
<reference evidence="1 2" key="1">
    <citation type="journal article" date="2020" name="Nature">
        <title>Six reference-quality genomes reveal evolution of bat adaptations.</title>
        <authorList>
            <person name="Jebb D."/>
            <person name="Huang Z."/>
            <person name="Pippel M."/>
            <person name="Hughes G.M."/>
            <person name="Lavrichenko K."/>
            <person name="Devanna P."/>
            <person name="Winkler S."/>
            <person name="Jermiin L.S."/>
            <person name="Skirmuntt E.C."/>
            <person name="Katzourakis A."/>
            <person name="Burkitt-Gray L."/>
            <person name="Ray D.A."/>
            <person name="Sullivan K.A.M."/>
            <person name="Roscito J.G."/>
            <person name="Kirilenko B.M."/>
            <person name="Davalos L.M."/>
            <person name="Corthals A.P."/>
            <person name="Power M.L."/>
            <person name="Jones G."/>
            <person name="Ransome R.D."/>
            <person name="Dechmann D.K.N."/>
            <person name="Locatelli A.G."/>
            <person name="Puechmaille S.J."/>
            <person name="Fedrigo O."/>
            <person name="Jarvis E.D."/>
            <person name="Hiller M."/>
            <person name="Vernes S.C."/>
            <person name="Myers E.W."/>
            <person name="Teeling E.C."/>
        </authorList>
    </citation>
    <scope>NUCLEOTIDE SEQUENCE [LARGE SCALE GENOMIC DNA]</scope>
    <source>
        <strain evidence="1">MMolMol1</strain>
        <tissue evidence="1">Muscle</tissue>
    </source>
</reference>
<name>A0A7J8J7R1_MOLMO</name>
<comment type="caution">
    <text evidence="1">The sequence shown here is derived from an EMBL/GenBank/DDBJ whole genome shotgun (WGS) entry which is preliminary data.</text>
</comment>
<keyword evidence="2" id="KW-1185">Reference proteome</keyword>
<dbReference type="SUPFAM" id="SSF56219">
    <property type="entry name" value="DNase I-like"/>
    <property type="match status" value="1"/>
</dbReference>
<sequence>MYLIDIYRELHLKTSEFTFFSSAHGTFSKIDHLLGHNLNIYKFKKIEILSSIFSDHNGIQLEINCNKIMQRHLKTWRPNSMLLRGKFIVLGADLKKQEKFLIDYVTSLLKELQSKRKKKKKILE</sequence>
<dbReference type="AlphaFoldDB" id="A0A7J8J7R1"/>